<dbReference type="SUPFAM" id="SSF51735">
    <property type="entry name" value="NAD(P)-binding Rossmann-fold domains"/>
    <property type="match status" value="1"/>
</dbReference>
<dbReference type="EMBL" id="UINC01215769">
    <property type="protein sequence ID" value="SVE41622.1"/>
    <property type="molecule type" value="Genomic_DNA"/>
</dbReference>
<proteinExistence type="predicted"/>
<name>A0A383DAV4_9ZZZZ</name>
<reference evidence="1" key="1">
    <citation type="submission" date="2018-05" db="EMBL/GenBank/DDBJ databases">
        <authorList>
            <person name="Lanie J.A."/>
            <person name="Ng W.-L."/>
            <person name="Kazmierczak K.M."/>
            <person name="Andrzejewski T.M."/>
            <person name="Davidsen T.M."/>
            <person name="Wayne K.J."/>
            <person name="Tettelin H."/>
            <person name="Glass J.I."/>
            <person name="Rusch D."/>
            <person name="Podicherti R."/>
            <person name="Tsui H.-C.T."/>
            <person name="Winkler M.E."/>
        </authorList>
    </citation>
    <scope>NUCLEOTIDE SEQUENCE</scope>
</reference>
<evidence type="ECO:0000313" key="1">
    <source>
        <dbReference type="EMBL" id="SVE41622.1"/>
    </source>
</evidence>
<accession>A0A383DAV4</accession>
<dbReference type="AlphaFoldDB" id="A0A383DAV4"/>
<dbReference type="InterPro" id="IPR036291">
    <property type="entry name" value="NAD(P)-bd_dom_sf"/>
</dbReference>
<feature type="non-terminal residue" evidence="1">
    <location>
        <position position="1"/>
    </location>
</feature>
<gene>
    <name evidence="1" type="ORF">METZ01_LOCUS494476</name>
</gene>
<evidence type="ECO:0008006" key="2">
    <source>
        <dbReference type="Google" id="ProtNLM"/>
    </source>
</evidence>
<protein>
    <recommendedName>
        <fullName evidence="2">Epimerase</fullName>
    </recommendedName>
</protein>
<sequence>ERLADYAARSTGAQLCTLRLFYATELRYGIIHDIAWRVWTGEPIDVTMGYVNQIWQGDANAYLARSFPLCTDPPTTLNMTGEGVLSVRAIADRIGAAVGREPVFVGHEADTALLGDTTALVERLGSPETPMDDVIDWMAHWVTIGGTSHGKPTKYESRTGDF</sequence>
<organism evidence="1">
    <name type="scientific">marine metagenome</name>
    <dbReference type="NCBI Taxonomy" id="408172"/>
    <lineage>
        <taxon>unclassified sequences</taxon>
        <taxon>metagenomes</taxon>
        <taxon>ecological metagenomes</taxon>
    </lineage>
</organism>